<sequence>MRFSLPDGTQVRTSVTPQDRVSFEGDTLDVLYQPDAPRNVQVTGDPGWQIQARLVVGAFVVCAVGSTVAVPVAVAELVRRARRARAAPVTADGPGAG</sequence>
<comment type="caution">
    <text evidence="2">The sequence shown here is derived from an EMBL/GenBank/DDBJ whole genome shotgun (WGS) entry which is preliminary data.</text>
</comment>
<organism evidence="2 3">
    <name type="scientific">Promicromonospora umidemergens</name>
    <dbReference type="NCBI Taxonomy" id="629679"/>
    <lineage>
        <taxon>Bacteria</taxon>
        <taxon>Bacillati</taxon>
        <taxon>Actinomycetota</taxon>
        <taxon>Actinomycetes</taxon>
        <taxon>Micrococcales</taxon>
        <taxon>Promicromonosporaceae</taxon>
        <taxon>Promicromonospora</taxon>
    </lineage>
</organism>
<name>A0ABP8XQK0_9MICO</name>
<dbReference type="RefSeq" id="WP_253868086.1">
    <property type="nucleotide sequence ID" value="NZ_BAABHM010000016.1"/>
</dbReference>
<evidence type="ECO:0000313" key="2">
    <source>
        <dbReference type="EMBL" id="GAA4711750.1"/>
    </source>
</evidence>
<dbReference type="EMBL" id="BAABHM010000016">
    <property type="protein sequence ID" value="GAA4711750.1"/>
    <property type="molecule type" value="Genomic_DNA"/>
</dbReference>
<evidence type="ECO:0000256" key="1">
    <source>
        <dbReference type="SAM" id="Phobius"/>
    </source>
</evidence>
<keyword evidence="1" id="KW-0472">Membrane</keyword>
<evidence type="ECO:0008006" key="4">
    <source>
        <dbReference type="Google" id="ProtNLM"/>
    </source>
</evidence>
<evidence type="ECO:0000313" key="3">
    <source>
        <dbReference type="Proteomes" id="UP001500843"/>
    </source>
</evidence>
<keyword evidence="1" id="KW-0812">Transmembrane</keyword>
<keyword evidence="1" id="KW-1133">Transmembrane helix</keyword>
<accession>A0ABP8XQK0</accession>
<feature type="transmembrane region" description="Helical" evidence="1">
    <location>
        <begin position="54"/>
        <end position="75"/>
    </location>
</feature>
<protein>
    <recommendedName>
        <fullName evidence="4">DUF3592 domain-containing protein</fullName>
    </recommendedName>
</protein>
<reference evidence="3" key="1">
    <citation type="journal article" date="2019" name="Int. J. Syst. Evol. Microbiol.">
        <title>The Global Catalogue of Microorganisms (GCM) 10K type strain sequencing project: providing services to taxonomists for standard genome sequencing and annotation.</title>
        <authorList>
            <consortium name="The Broad Institute Genomics Platform"/>
            <consortium name="The Broad Institute Genome Sequencing Center for Infectious Disease"/>
            <person name="Wu L."/>
            <person name="Ma J."/>
        </authorList>
    </citation>
    <scope>NUCLEOTIDE SEQUENCE [LARGE SCALE GENOMIC DNA]</scope>
    <source>
        <strain evidence="3">JCM 17975</strain>
    </source>
</reference>
<dbReference type="Proteomes" id="UP001500843">
    <property type="component" value="Unassembled WGS sequence"/>
</dbReference>
<proteinExistence type="predicted"/>
<keyword evidence="3" id="KW-1185">Reference proteome</keyword>
<gene>
    <name evidence="2" type="ORF">GCM10023198_38240</name>
</gene>